<dbReference type="CDD" id="cd13127">
    <property type="entry name" value="MATE_tuaB_like"/>
    <property type="match status" value="1"/>
</dbReference>
<organism evidence="8 9">
    <name type="scientific">Burkholderia latens</name>
    <dbReference type="NCBI Taxonomy" id="488446"/>
    <lineage>
        <taxon>Bacteria</taxon>
        <taxon>Pseudomonadati</taxon>
        <taxon>Pseudomonadota</taxon>
        <taxon>Betaproteobacteria</taxon>
        <taxon>Burkholderiales</taxon>
        <taxon>Burkholderiaceae</taxon>
        <taxon>Burkholderia</taxon>
        <taxon>Burkholderia cepacia complex</taxon>
    </lineage>
</organism>
<feature type="transmembrane region" description="Helical" evidence="7">
    <location>
        <begin position="115"/>
        <end position="135"/>
    </location>
</feature>
<keyword evidence="3" id="KW-1003">Cell membrane</keyword>
<feature type="transmembrane region" description="Helical" evidence="7">
    <location>
        <begin position="142"/>
        <end position="165"/>
    </location>
</feature>
<feature type="transmembrane region" description="Helical" evidence="7">
    <location>
        <begin position="12"/>
        <end position="34"/>
    </location>
</feature>
<feature type="transmembrane region" description="Helical" evidence="7">
    <location>
        <begin position="354"/>
        <end position="375"/>
    </location>
</feature>
<evidence type="ECO:0000256" key="2">
    <source>
        <dbReference type="ARBA" id="ARBA00007430"/>
    </source>
</evidence>
<evidence type="ECO:0000256" key="3">
    <source>
        <dbReference type="ARBA" id="ARBA00022475"/>
    </source>
</evidence>
<protein>
    <recommendedName>
        <fullName evidence="10">Lipopolysaccharide biosynthesis protein</fullName>
    </recommendedName>
</protein>
<comment type="subcellular location">
    <subcellularLocation>
        <location evidence="1">Cell membrane</location>
        <topology evidence="1">Multi-pass membrane protein</topology>
    </subcellularLocation>
</comment>
<feature type="transmembrane region" description="Helical" evidence="7">
    <location>
        <begin position="171"/>
        <end position="196"/>
    </location>
</feature>
<accession>A0AAP1C705</accession>
<reference evidence="8 9" key="1">
    <citation type="submission" date="2015-11" db="EMBL/GenBank/DDBJ databases">
        <title>Expanding the genomic diversity of Burkholderia species for the development of highly accurate diagnostics.</title>
        <authorList>
            <person name="Sahl J."/>
            <person name="Keim P."/>
            <person name="Wagner D."/>
        </authorList>
    </citation>
    <scope>NUCLEOTIDE SEQUENCE [LARGE SCALE GENOMIC DNA]</scope>
    <source>
        <strain evidence="8 9">RF32-BP12</strain>
    </source>
</reference>
<name>A0AAP1C705_9BURK</name>
<evidence type="ECO:0000256" key="5">
    <source>
        <dbReference type="ARBA" id="ARBA00022989"/>
    </source>
</evidence>
<dbReference type="PANTHER" id="PTHR30250">
    <property type="entry name" value="PST FAMILY PREDICTED COLANIC ACID TRANSPORTER"/>
    <property type="match status" value="1"/>
</dbReference>
<evidence type="ECO:0000313" key="9">
    <source>
        <dbReference type="Proteomes" id="UP000056450"/>
    </source>
</evidence>
<feature type="transmembrane region" description="Helical" evidence="7">
    <location>
        <begin position="381"/>
        <end position="406"/>
    </location>
</feature>
<comment type="caution">
    <text evidence="8">The sequence shown here is derived from an EMBL/GenBank/DDBJ whole genome shotgun (WGS) entry which is preliminary data.</text>
</comment>
<dbReference type="GO" id="GO:0005886">
    <property type="term" value="C:plasma membrane"/>
    <property type="evidence" value="ECO:0007669"/>
    <property type="project" value="UniProtKB-SubCell"/>
</dbReference>
<sequence length="488" mass="52152">MTSVNLAIRTSVIVNVIGKYSNILVQLVLTGMLARLLNPADFGTMAAVAVIVTFFSFVSEMGLGPAIVQFHQMKPAQMAAIFWMTVGIGTGMAMLFVASGPLASDFYGDPQYSRIMLALGITIALTCWTIVPLALLRKAQRFGAVAMIEFASALLSGLCAVAAAYEGAGVFALVVKSATFAGAMLMLCFCMSGYWPNVMPSLVGMRDVLSYSGYQFLFNIVNYFTRNLDKVIVGKQMGTVALGAYDAAYRLMLMPIYNLTYVLSMALQPIYSAHERNQALIFDSYRSVVRILAIVGGFVGIGCFLCSDEIIAIVYGPKWSTAAGIFSVLSVSIAIQVVSASCWPIFQALGRTDLLSLTGALSAVITLGAMAVGAYTGQLLIFSWVLVASFLVNAVIAFTILVRWGFKRRVADLFRPSLKNIAGVVLLFAACVEAKSRLATIPMSLPGMLALKVVVLSAGYGAVLFVAGDWSFLVNAVAARRKLKPSAG</sequence>
<proteinExistence type="inferred from homology"/>
<dbReference type="AlphaFoldDB" id="A0AAP1C705"/>
<dbReference type="EMBL" id="LOTQ01000014">
    <property type="protein sequence ID" value="KVA09956.1"/>
    <property type="molecule type" value="Genomic_DNA"/>
</dbReference>
<dbReference type="Pfam" id="PF13440">
    <property type="entry name" value="Polysacc_synt_3"/>
    <property type="match status" value="1"/>
</dbReference>
<evidence type="ECO:0000256" key="7">
    <source>
        <dbReference type="SAM" id="Phobius"/>
    </source>
</evidence>
<feature type="transmembrane region" description="Helical" evidence="7">
    <location>
        <begin position="458"/>
        <end position="478"/>
    </location>
</feature>
<keyword evidence="6 7" id="KW-0472">Membrane</keyword>
<evidence type="ECO:0000256" key="4">
    <source>
        <dbReference type="ARBA" id="ARBA00022692"/>
    </source>
</evidence>
<keyword evidence="5 7" id="KW-1133">Transmembrane helix</keyword>
<evidence type="ECO:0008006" key="10">
    <source>
        <dbReference type="Google" id="ProtNLM"/>
    </source>
</evidence>
<dbReference type="Proteomes" id="UP000056450">
    <property type="component" value="Unassembled WGS sequence"/>
</dbReference>
<feature type="transmembrane region" description="Helical" evidence="7">
    <location>
        <begin position="46"/>
        <end position="68"/>
    </location>
</feature>
<feature type="transmembrane region" description="Helical" evidence="7">
    <location>
        <begin position="288"/>
        <end position="315"/>
    </location>
</feature>
<gene>
    <name evidence="8" type="ORF">WI41_12550</name>
</gene>
<evidence type="ECO:0000256" key="6">
    <source>
        <dbReference type="ARBA" id="ARBA00023136"/>
    </source>
</evidence>
<comment type="similarity">
    <text evidence="2">Belongs to the polysaccharide synthase family.</text>
</comment>
<evidence type="ECO:0000313" key="8">
    <source>
        <dbReference type="EMBL" id="KVA09956.1"/>
    </source>
</evidence>
<dbReference type="PANTHER" id="PTHR30250:SF10">
    <property type="entry name" value="LIPOPOLYSACCHARIDE BIOSYNTHESIS PROTEIN WZXC"/>
    <property type="match status" value="1"/>
</dbReference>
<dbReference type="InterPro" id="IPR050833">
    <property type="entry name" value="Poly_Biosynth_Transport"/>
</dbReference>
<feature type="transmembrane region" description="Helical" evidence="7">
    <location>
        <begin position="80"/>
        <end position="103"/>
    </location>
</feature>
<dbReference type="RefSeq" id="WP_059545247.1">
    <property type="nucleotide sequence ID" value="NZ_LOTQ01000014.1"/>
</dbReference>
<feature type="transmembrane region" description="Helical" evidence="7">
    <location>
        <begin position="418"/>
        <end position="438"/>
    </location>
</feature>
<evidence type="ECO:0000256" key="1">
    <source>
        <dbReference type="ARBA" id="ARBA00004651"/>
    </source>
</evidence>
<keyword evidence="4 7" id="KW-0812">Transmembrane</keyword>
<feature type="transmembrane region" description="Helical" evidence="7">
    <location>
        <begin position="321"/>
        <end position="342"/>
    </location>
</feature>